<evidence type="ECO:0000313" key="3">
    <source>
        <dbReference type="Proteomes" id="UP000325743"/>
    </source>
</evidence>
<dbReference type="PROSITE" id="PS51257">
    <property type="entry name" value="PROKAR_LIPOPROTEIN"/>
    <property type="match status" value="1"/>
</dbReference>
<reference evidence="2 3" key="1">
    <citation type="submission" date="2018-09" db="EMBL/GenBank/DDBJ databases">
        <title>Complete genome sequence of Cupriavidus oxalaticus T2, a bacterium capable of phenol tolerance and degradation.</title>
        <authorList>
            <person name="Yan J."/>
        </authorList>
    </citation>
    <scope>NUCLEOTIDE SEQUENCE [LARGE SCALE GENOMIC DNA]</scope>
    <source>
        <strain evidence="2 3">T2</strain>
    </source>
</reference>
<dbReference type="EMBL" id="CP032518">
    <property type="protein sequence ID" value="QEZ44049.1"/>
    <property type="molecule type" value="Genomic_DNA"/>
</dbReference>
<dbReference type="Proteomes" id="UP000325743">
    <property type="component" value="Chromosome 1"/>
</dbReference>
<evidence type="ECO:0000256" key="1">
    <source>
        <dbReference type="SAM" id="MobiDB-lite"/>
    </source>
</evidence>
<accession>A0A5P3VGU5</accession>
<gene>
    <name evidence="2" type="ORF">D2917_07245</name>
</gene>
<evidence type="ECO:0000313" key="2">
    <source>
        <dbReference type="EMBL" id="QEZ44049.1"/>
    </source>
</evidence>
<protein>
    <submittedName>
        <fullName evidence="2">Uncharacterized protein</fullName>
    </submittedName>
</protein>
<proteinExistence type="predicted"/>
<name>A0A5P3VGU5_9BURK</name>
<feature type="compositionally biased region" description="Pro residues" evidence="1">
    <location>
        <begin position="60"/>
        <end position="70"/>
    </location>
</feature>
<organism evidence="2 3">
    <name type="scientific">Cupriavidus oxalaticus</name>
    <dbReference type="NCBI Taxonomy" id="96344"/>
    <lineage>
        <taxon>Bacteria</taxon>
        <taxon>Pseudomonadati</taxon>
        <taxon>Pseudomonadota</taxon>
        <taxon>Betaproteobacteria</taxon>
        <taxon>Burkholderiales</taxon>
        <taxon>Burkholderiaceae</taxon>
        <taxon>Cupriavidus</taxon>
    </lineage>
</organism>
<sequence>MPARRRKEASVTRFLSARPVAAMLVIGMLGVAGCERSQPGPKPISGTATTSSPAVAPSVPAAPGPPGQAR</sequence>
<feature type="region of interest" description="Disordered" evidence="1">
    <location>
        <begin position="34"/>
        <end position="70"/>
    </location>
</feature>
<feature type="compositionally biased region" description="Low complexity" evidence="1">
    <location>
        <begin position="45"/>
        <end position="59"/>
    </location>
</feature>
<dbReference type="AlphaFoldDB" id="A0A5P3VGU5"/>